<dbReference type="EMBL" id="JBBLZC010000002">
    <property type="protein sequence ID" value="MEK0082133.1"/>
    <property type="molecule type" value="Genomic_DNA"/>
</dbReference>
<protein>
    <submittedName>
        <fullName evidence="3">AAA family ATPase</fullName>
    </submittedName>
</protein>
<name>A0ABU8XLT3_9PROT</name>
<evidence type="ECO:0000259" key="2">
    <source>
        <dbReference type="Pfam" id="PF13476"/>
    </source>
</evidence>
<dbReference type="PANTHER" id="PTHR41259:SF1">
    <property type="entry name" value="DOUBLE-STRAND BREAK REPAIR RAD50 ATPASE, PUTATIVE-RELATED"/>
    <property type="match status" value="1"/>
</dbReference>
<dbReference type="PANTHER" id="PTHR41259">
    <property type="entry name" value="DOUBLE-STRAND BREAK REPAIR RAD50 ATPASE, PUTATIVE-RELATED"/>
    <property type="match status" value="1"/>
</dbReference>
<dbReference type="RefSeq" id="WP_418157983.1">
    <property type="nucleotide sequence ID" value="NZ_JBBLZC010000002.1"/>
</dbReference>
<organism evidence="3 4">
    <name type="scientific">Benzoatithermus flavus</name>
    <dbReference type="NCBI Taxonomy" id="3108223"/>
    <lineage>
        <taxon>Bacteria</taxon>
        <taxon>Pseudomonadati</taxon>
        <taxon>Pseudomonadota</taxon>
        <taxon>Alphaproteobacteria</taxon>
        <taxon>Geminicoccales</taxon>
        <taxon>Geminicoccaceae</taxon>
        <taxon>Benzoatithermus</taxon>
    </lineage>
</organism>
<evidence type="ECO:0000256" key="1">
    <source>
        <dbReference type="SAM" id="Coils"/>
    </source>
</evidence>
<accession>A0ABU8XLT3</accession>
<keyword evidence="4" id="KW-1185">Reference proteome</keyword>
<comment type="caution">
    <text evidence="3">The sequence shown here is derived from an EMBL/GenBank/DDBJ whole genome shotgun (WGS) entry which is preliminary data.</text>
</comment>
<sequence>MRLRRIEIANFRKLAGPVVLDELGPGLVIVSGDNEEGKSTVLAALKAAFFEHHTVGGAIREAMTPHGGGTPEIAVEFECGSRRYRLRKAFRRGGVQLECAEQRWSDDAAERMLQDILRFERRQGRGVPRPENAGLQALFWVDQATTFQGFEPVAGGRDRLASAIAAEVGVIAGGERAKTLIMLVRERVETFYTPSQQRETGALRAAGEQLRVLEAEREQLEAKRRDYEGRVDRLARLREERRRFIERDDTGRVRARLDEVRQRLAASQELERNAGLAAESLKAAAAELARHEARQRLRRDLVDEAGRLEARAREIGRRAEAAERDLDLVRQVLVAARGAEASAADALARAEQAWAGARDRLAAARLRGETQRLHEAVARVRAAQEAAGRARALVEASPATGEALARLHALQARRDEARARVEAGATRLELRPEGERRAMLNGEPVDPGSALRLTGRAELVLEGFGRLIVVPGGEDLAEREQACRAAEQALAQALARLGAATMAEAEIAAERRREAEAELRYQESAVRSLLQAFGARGADELVARLAGRRTELEALAERVPKDTALPSEAELEAEVRSREAARTEAAERLRRARTSLAEAEARATEALAAKARLDAEHRAAARQAEEVLERLALEREQIGDEQLAARVEEASLRRRAAEESHAALERQLRGIDPEGLRERLSILERELAALESEGRRFDRDIRDLEVALREAGADAWGERLAELEGEIAAAVAERRRLELEGRAWRLLLEKLQAADQEARDALVAPIGERLRPLLHRIFPGAEPVLDPERLALTHLRRDGVVEAFDHLSIGAREQLAVLVRLAFARLLKEREGEASCLILDDALVYADETRFEAMKAILQRAAADLQIVVLTCRPRDYFGLEARYLRLEDCRSDRVGG</sequence>
<dbReference type="Pfam" id="PF13476">
    <property type="entry name" value="AAA_23"/>
    <property type="match status" value="1"/>
</dbReference>
<dbReference type="InterPro" id="IPR038729">
    <property type="entry name" value="Rad50/SbcC_AAA"/>
</dbReference>
<feature type="domain" description="Rad50/SbcC-type AAA" evidence="2">
    <location>
        <begin position="5"/>
        <end position="53"/>
    </location>
</feature>
<dbReference type="Proteomes" id="UP001375743">
    <property type="component" value="Unassembled WGS sequence"/>
</dbReference>
<dbReference type="SUPFAM" id="SSF52540">
    <property type="entry name" value="P-loop containing nucleoside triphosphate hydrolases"/>
    <property type="match status" value="1"/>
</dbReference>
<dbReference type="Gene3D" id="3.40.50.300">
    <property type="entry name" value="P-loop containing nucleotide triphosphate hydrolases"/>
    <property type="match status" value="2"/>
</dbReference>
<reference evidence="3 4" key="1">
    <citation type="submission" date="2024-01" db="EMBL/GenBank/DDBJ databases">
        <title>Multi-omics insights into the function and evolution of sodium benzoate biodegradation pathways in Benzoatithermus flavus gen. nov., sp. nov. from hot spring.</title>
        <authorList>
            <person name="Hu C.-J."/>
            <person name="Li W.-J."/>
        </authorList>
    </citation>
    <scope>NUCLEOTIDE SEQUENCE [LARGE SCALE GENOMIC DNA]</scope>
    <source>
        <strain evidence="3 4">SYSU G07066</strain>
    </source>
</reference>
<evidence type="ECO:0000313" key="3">
    <source>
        <dbReference type="EMBL" id="MEK0082133.1"/>
    </source>
</evidence>
<feature type="coiled-coil region" evidence="1">
    <location>
        <begin position="203"/>
        <end position="237"/>
    </location>
</feature>
<proteinExistence type="predicted"/>
<gene>
    <name evidence="3" type="ORF">U1T56_03140</name>
</gene>
<feature type="coiled-coil region" evidence="1">
    <location>
        <begin position="476"/>
        <end position="520"/>
    </location>
</feature>
<feature type="coiled-coil region" evidence="1">
    <location>
        <begin position="582"/>
        <end position="740"/>
    </location>
</feature>
<dbReference type="InterPro" id="IPR027417">
    <property type="entry name" value="P-loop_NTPase"/>
</dbReference>
<keyword evidence="1" id="KW-0175">Coiled coil</keyword>
<evidence type="ECO:0000313" key="4">
    <source>
        <dbReference type="Proteomes" id="UP001375743"/>
    </source>
</evidence>